<name>A0ABP9KQB7_9ACTN</name>
<comment type="caution">
    <text evidence="2">The sequence shown here is derived from an EMBL/GenBank/DDBJ whole genome shotgun (WGS) entry which is preliminary data.</text>
</comment>
<evidence type="ECO:0000256" key="1">
    <source>
        <dbReference type="SAM" id="MobiDB-lite"/>
    </source>
</evidence>
<accession>A0ABP9KQB7</accession>
<keyword evidence="3" id="KW-1185">Reference proteome</keyword>
<feature type="region of interest" description="Disordered" evidence="1">
    <location>
        <begin position="28"/>
        <end position="56"/>
    </location>
</feature>
<evidence type="ECO:0000313" key="2">
    <source>
        <dbReference type="EMBL" id="GAA5063711.1"/>
    </source>
</evidence>
<dbReference type="EMBL" id="BAABKC010000062">
    <property type="protein sequence ID" value="GAA5063711.1"/>
    <property type="molecule type" value="Genomic_DNA"/>
</dbReference>
<sequence>MRAASIEPLVTFPGAGCGAYVRTGADRTTSAAGDRGWGYGDRGTPGRRGYARRGGAIRPGRDMKEIGYISFLPVTIRSEIAFSAMHGRLTQQAPRFPSVFIAAPPQPPRLRPA</sequence>
<evidence type="ECO:0000313" key="3">
    <source>
        <dbReference type="Proteomes" id="UP001500124"/>
    </source>
</evidence>
<organism evidence="2 3">
    <name type="scientific">Streptomyces similanensis</name>
    <dbReference type="NCBI Taxonomy" id="1274988"/>
    <lineage>
        <taxon>Bacteria</taxon>
        <taxon>Bacillati</taxon>
        <taxon>Actinomycetota</taxon>
        <taxon>Actinomycetes</taxon>
        <taxon>Kitasatosporales</taxon>
        <taxon>Streptomycetaceae</taxon>
        <taxon>Streptomyces</taxon>
    </lineage>
</organism>
<proteinExistence type="predicted"/>
<gene>
    <name evidence="2" type="ORF">GCM10023336_43230</name>
</gene>
<protein>
    <submittedName>
        <fullName evidence="2">Uncharacterized protein</fullName>
    </submittedName>
</protein>
<dbReference type="Proteomes" id="UP001500124">
    <property type="component" value="Unassembled WGS sequence"/>
</dbReference>
<reference evidence="3" key="1">
    <citation type="journal article" date="2019" name="Int. J. Syst. Evol. Microbiol.">
        <title>The Global Catalogue of Microorganisms (GCM) 10K type strain sequencing project: providing services to taxonomists for standard genome sequencing and annotation.</title>
        <authorList>
            <consortium name="The Broad Institute Genomics Platform"/>
            <consortium name="The Broad Institute Genome Sequencing Center for Infectious Disease"/>
            <person name="Wu L."/>
            <person name="Ma J."/>
        </authorList>
    </citation>
    <scope>NUCLEOTIDE SEQUENCE [LARGE SCALE GENOMIC DNA]</scope>
    <source>
        <strain evidence="3">JCM 18410</strain>
    </source>
</reference>